<sequence length="332" mass="39198">MPNLHQFIISIENLQFISSSWNHLLNGHNWQQLLTNYLPHLDVFDLFITVLIHRNSPVLDMKAVVHSFEYFSAKYDDWYITINQSRFSINRQTQQVELHALRCSKELRYQYVNLRRTVLDTINMYSTAITNAQMQAFYYDTVRLQIDIPLNCTFSNNLPMFTPYQNINDLVIRIEPLKTSLWNTMTQLIGFYDTHVKKMKQKEYFDKLAHLVDLNYITTLEFDPMIDLSQLYFIEQFLLTSPNVIYLTIPTSLFLSRFIFDNPSLIDCFGRLQSLNVTSERVDFTVKDVLKLIEKCLLLIHIELRSFSFDICLSIVDILLGSLSNLIHMKIY</sequence>
<proteinExistence type="predicted"/>
<organism evidence="1 2">
    <name type="scientific">Rotaria sordida</name>
    <dbReference type="NCBI Taxonomy" id="392033"/>
    <lineage>
        <taxon>Eukaryota</taxon>
        <taxon>Metazoa</taxon>
        <taxon>Spiralia</taxon>
        <taxon>Gnathifera</taxon>
        <taxon>Rotifera</taxon>
        <taxon>Eurotatoria</taxon>
        <taxon>Bdelloidea</taxon>
        <taxon>Philodinida</taxon>
        <taxon>Philodinidae</taxon>
        <taxon>Rotaria</taxon>
    </lineage>
</organism>
<reference evidence="1" key="1">
    <citation type="submission" date="2021-02" db="EMBL/GenBank/DDBJ databases">
        <authorList>
            <person name="Nowell W R."/>
        </authorList>
    </citation>
    <scope>NUCLEOTIDE SEQUENCE</scope>
</reference>
<dbReference type="EMBL" id="CAJOBD010016935">
    <property type="protein sequence ID" value="CAF4218702.1"/>
    <property type="molecule type" value="Genomic_DNA"/>
</dbReference>
<feature type="non-terminal residue" evidence="1">
    <location>
        <position position="1"/>
    </location>
</feature>
<gene>
    <name evidence="1" type="ORF">JBS370_LOCUS37339</name>
</gene>
<comment type="caution">
    <text evidence="1">The sequence shown here is derived from an EMBL/GenBank/DDBJ whole genome shotgun (WGS) entry which is preliminary data.</text>
</comment>
<evidence type="ECO:0000313" key="1">
    <source>
        <dbReference type="EMBL" id="CAF4218702.1"/>
    </source>
</evidence>
<name>A0A820CN63_9BILA</name>
<accession>A0A820CN63</accession>
<protein>
    <submittedName>
        <fullName evidence="1">Uncharacterized protein</fullName>
    </submittedName>
</protein>
<evidence type="ECO:0000313" key="2">
    <source>
        <dbReference type="Proteomes" id="UP000663836"/>
    </source>
</evidence>
<dbReference type="AlphaFoldDB" id="A0A820CN63"/>
<dbReference type="Proteomes" id="UP000663836">
    <property type="component" value="Unassembled WGS sequence"/>
</dbReference>